<keyword evidence="1 3" id="KW-0285">Flavoprotein</keyword>
<dbReference type="GO" id="GO:0003904">
    <property type="term" value="F:deoxyribodipyrimidine photo-lyase activity"/>
    <property type="evidence" value="ECO:0007669"/>
    <property type="project" value="TreeGrafter"/>
</dbReference>
<dbReference type="EMBL" id="SLXO01000009">
    <property type="protein sequence ID" value="TCP32647.1"/>
    <property type="molecule type" value="Genomic_DNA"/>
</dbReference>
<evidence type="ECO:0000259" key="5">
    <source>
        <dbReference type="Pfam" id="PF03441"/>
    </source>
</evidence>
<evidence type="ECO:0000256" key="4">
    <source>
        <dbReference type="SAM" id="MobiDB-lite"/>
    </source>
</evidence>
<feature type="binding site" evidence="3">
    <location>
        <begin position="95"/>
        <end position="102"/>
    </location>
    <ligand>
        <name>FAD</name>
        <dbReference type="ChEBI" id="CHEBI:57692"/>
    </ligand>
</feature>
<accession>A0A4R2PC67</accession>
<keyword evidence="7" id="KW-1185">Reference proteome</keyword>
<dbReference type="Proteomes" id="UP000295399">
    <property type="component" value="Unassembled WGS sequence"/>
</dbReference>
<dbReference type="Pfam" id="PF03441">
    <property type="entry name" value="FAD_binding_7"/>
    <property type="match status" value="1"/>
</dbReference>
<comment type="caution">
    <text evidence="6">The sequence shown here is derived from an EMBL/GenBank/DDBJ whole genome shotgun (WGS) entry which is preliminary data.</text>
</comment>
<proteinExistence type="predicted"/>
<dbReference type="InterPro" id="IPR036134">
    <property type="entry name" value="Crypto/Photolyase_FAD-like_sf"/>
</dbReference>
<feature type="region of interest" description="Disordered" evidence="4">
    <location>
        <begin position="235"/>
        <end position="262"/>
    </location>
</feature>
<evidence type="ECO:0000256" key="2">
    <source>
        <dbReference type="ARBA" id="ARBA00022827"/>
    </source>
</evidence>
<dbReference type="InParanoid" id="A0A4R2PC67"/>
<dbReference type="Gene3D" id="1.10.579.10">
    <property type="entry name" value="DNA Cyclobutane Dipyrimidine Photolyase, subunit A, domain 3"/>
    <property type="match status" value="1"/>
</dbReference>
<keyword evidence="6" id="KW-0456">Lyase</keyword>
<keyword evidence="2 3" id="KW-0274">FAD</keyword>
<sequence>MIEASRVEAVAPAHADSPQTPAATRAAGLARLDAFAPRAGRIYAADRNTDYGPDADDSVSHLSPYLRHRLVLEPEAIAAALSRHSVNAAEKFVQEVVWRGYFKGWLEQRPSVWSDYRRRVRADLARLDADSALDARYRAAVEGRTGIACFDAWATELAATGYLHNHARMWTASIWLFTLGLPWSLGADWFYRHLLDGDPASNTLSWRWVAGLHTRGKTYLARADNIARFTNGRFQPTPDSLASDAPALDEPAPPPAAMPAAPAPLPSDGAPVGLLLTEEDGHAESLGLDGATVAGVATLSAAEHRSPLAVSAAVVGFTGDAVADAAARAAAHWNVTAETLPAGVQWGDALAAWAQRLGVTRIVTAELPQGPAREALDTAQPTLDTAGLALYRIRRPYDAAIWPHATAGFFKVKKRIPKLLSELSLA</sequence>
<evidence type="ECO:0000256" key="1">
    <source>
        <dbReference type="ARBA" id="ARBA00022630"/>
    </source>
</evidence>
<evidence type="ECO:0000256" key="3">
    <source>
        <dbReference type="PIRSR" id="PIRSR602081-1"/>
    </source>
</evidence>
<feature type="binding site" evidence="3">
    <location>
        <position position="43"/>
    </location>
    <ligand>
        <name>FAD</name>
        <dbReference type="ChEBI" id="CHEBI:57692"/>
    </ligand>
</feature>
<comment type="cofactor">
    <cofactor evidence="3">
        <name>FAD</name>
        <dbReference type="ChEBI" id="CHEBI:57692"/>
    </cofactor>
    <text evidence="3">Binds 1 FAD per subunit.</text>
</comment>
<evidence type="ECO:0000313" key="6">
    <source>
        <dbReference type="EMBL" id="TCP32647.1"/>
    </source>
</evidence>
<dbReference type="PANTHER" id="PTHR11455">
    <property type="entry name" value="CRYPTOCHROME"/>
    <property type="match status" value="1"/>
</dbReference>
<feature type="binding site" evidence="3">
    <location>
        <position position="92"/>
    </location>
    <ligand>
        <name>FAD</name>
        <dbReference type="ChEBI" id="CHEBI:57692"/>
    </ligand>
</feature>
<protein>
    <submittedName>
        <fullName evidence="6">Deoxyribodipyrimidine photo-lyase</fullName>
    </submittedName>
</protein>
<reference evidence="6 7" key="1">
    <citation type="submission" date="2019-03" db="EMBL/GenBank/DDBJ databases">
        <title>Genomic Encyclopedia of Type Strains, Phase IV (KMG-IV): sequencing the most valuable type-strain genomes for metagenomic binning, comparative biology and taxonomic classification.</title>
        <authorList>
            <person name="Goeker M."/>
        </authorList>
    </citation>
    <scope>NUCLEOTIDE SEQUENCE [LARGE SCALE GENOMIC DNA]</scope>
    <source>
        <strain evidence="6 7">DSM 2132</strain>
    </source>
</reference>
<feature type="compositionally biased region" description="Pro residues" evidence="4">
    <location>
        <begin position="251"/>
        <end position="262"/>
    </location>
</feature>
<dbReference type="RefSeq" id="WP_132709127.1">
    <property type="nucleotide sequence ID" value="NZ_JACIGF010000009.1"/>
</dbReference>
<dbReference type="OrthoDB" id="9772484at2"/>
<dbReference type="Gene3D" id="1.25.40.80">
    <property type="match status" value="1"/>
</dbReference>
<organism evidence="6 7">
    <name type="scientific">Rhodothalassium salexigens DSM 2132</name>
    <dbReference type="NCBI Taxonomy" id="1188247"/>
    <lineage>
        <taxon>Bacteria</taxon>
        <taxon>Pseudomonadati</taxon>
        <taxon>Pseudomonadota</taxon>
        <taxon>Alphaproteobacteria</taxon>
        <taxon>Rhodothalassiales</taxon>
        <taxon>Rhodothalassiaceae</taxon>
        <taxon>Rhodothalassium</taxon>
    </lineage>
</organism>
<dbReference type="InterPro" id="IPR005101">
    <property type="entry name" value="Cryptochr/Photolyase_FAD-bd"/>
</dbReference>
<feature type="binding site" evidence="3">
    <location>
        <begin position="196"/>
        <end position="198"/>
    </location>
    <ligand>
        <name>FAD</name>
        <dbReference type="ChEBI" id="CHEBI:57692"/>
    </ligand>
</feature>
<feature type="compositionally biased region" description="Low complexity" evidence="4">
    <location>
        <begin position="241"/>
        <end position="250"/>
    </location>
</feature>
<feature type="domain" description="Cryptochrome/DNA photolyase FAD-binding" evidence="5">
    <location>
        <begin position="92"/>
        <end position="223"/>
    </location>
</feature>
<dbReference type="SUPFAM" id="SSF48173">
    <property type="entry name" value="Cryptochrome/photolyase FAD-binding domain"/>
    <property type="match status" value="1"/>
</dbReference>
<gene>
    <name evidence="6" type="ORF">EV659_109142</name>
</gene>
<dbReference type="GO" id="GO:0003677">
    <property type="term" value="F:DNA binding"/>
    <property type="evidence" value="ECO:0007669"/>
    <property type="project" value="TreeGrafter"/>
</dbReference>
<dbReference type="InterPro" id="IPR002081">
    <property type="entry name" value="Cryptochrome/DNA_photolyase_1"/>
</dbReference>
<dbReference type="AlphaFoldDB" id="A0A4R2PC67"/>
<evidence type="ECO:0000313" key="7">
    <source>
        <dbReference type="Proteomes" id="UP000295399"/>
    </source>
</evidence>
<feature type="region of interest" description="Disordered" evidence="4">
    <location>
        <begin position="1"/>
        <end position="22"/>
    </location>
</feature>
<name>A0A4R2PC67_RHOSA</name>
<dbReference type="PANTHER" id="PTHR11455:SF9">
    <property type="entry name" value="CRYPTOCHROME CIRCADIAN CLOCK 5 ISOFORM X1"/>
    <property type="match status" value="1"/>
</dbReference>
<dbReference type="GO" id="GO:0071949">
    <property type="term" value="F:FAD binding"/>
    <property type="evidence" value="ECO:0007669"/>
    <property type="project" value="TreeGrafter"/>
</dbReference>